<protein>
    <recommendedName>
        <fullName evidence="1">F-box domain-containing protein</fullName>
    </recommendedName>
</protein>
<evidence type="ECO:0000313" key="3">
    <source>
        <dbReference type="Proteomes" id="UP000095767"/>
    </source>
</evidence>
<comment type="caution">
    <text evidence="2">The sequence shown here is derived from an EMBL/GenBank/DDBJ whole genome shotgun (WGS) entry which is preliminary data.</text>
</comment>
<feature type="domain" description="F-box" evidence="1">
    <location>
        <begin position="21"/>
        <end position="61"/>
    </location>
</feature>
<gene>
    <name evidence="2" type="ORF">BAE44_0022570</name>
</gene>
<dbReference type="Pfam" id="PF12937">
    <property type="entry name" value="F-box-like"/>
    <property type="match status" value="1"/>
</dbReference>
<dbReference type="OrthoDB" id="1631251at2759"/>
<organism evidence="2 3">
    <name type="scientific">Dichanthelium oligosanthes</name>
    <dbReference type="NCBI Taxonomy" id="888268"/>
    <lineage>
        <taxon>Eukaryota</taxon>
        <taxon>Viridiplantae</taxon>
        <taxon>Streptophyta</taxon>
        <taxon>Embryophyta</taxon>
        <taxon>Tracheophyta</taxon>
        <taxon>Spermatophyta</taxon>
        <taxon>Magnoliopsida</taxon>
        <taxon>Liliopsida</taxon>
        <taxon>Poales</taxon>
        <taxon>Poaceae</taxon>
        <taxon>PACMAD clade</taxon>
        <taxon>Panicoideae</taxon>
        <taxon>Panicodae</taxon>
        <taxon>Paniceae</taxon>
        <taxon>Dichantheliinae</taxon>
        <taxon>Dichanthelium</taxon>
    </lineage>
</organism>
<evidence type="ECO:0000313" key="2">
    <source>
        <dbReference type="EMBL" id="OEL16411.1"/>
    </source>
</evidence>
<reference evidence="2 3" key="1">
    <citation type="submission" date="2016-09" db="EMBL/GenBank/DDBJ databases">
        <title>The draft genome of Dichanthelium oligosanthes: A C3 panicoid grass species.</title>
        <authorList>
            <person name="Studer A.J."/>
            <person name="Schnable J.C."/>
            <person name="Brutnell T.P."/>
        </authorList>
    </citation>
    <scope>NUCLEOTIDE SEQUENCE [LARGE SCALE GENOMIC DNA]</scope>
    <source>
        <strain evidence="3">cv. Kellogg 1175</strain>
        <tissue evidence="2">Leaf</tissue>
    </source>
</reference>
<proteinExistence type="predicted"/>
<dbReference type="Proteomes" id="UP000095767">
    <property type="component" value="Unassembled WGS sequence"/>
</dbReference>
<sequence>MEPPASRRAGRDTSADVLPFLAHDAAYRILLCLPAKDLCRLHTVSRAWRSLLSDQLFIADHAARHPTSLLTISYKIGYPAYWSNRILCDIADLSGLVIKWVHTRAAEWVTYMQPERLCIAKGTSMSCQLLNPATGVVEALPEGLAEEHGAHYKRTYTVTVPVLCLGRLPQQGLQGTSCASCPFLQPPP</sequence>
<dbReference type="InterPro" id="IPR036047">
    <property type="entry name" value="F-box-like_dom_sf"/>
</dbReference>
<dbReference type="STRING" id="888268.A0A1E5UU82"/>
<dbReference type="AlphaFoldDB" id="A0A1E5UU82"/>
<dbReference type="EMBL" id="LWDX02063127">
    <property type="protein sequence ID" value="OEL16411.1"/>
    <property type="molecule type" value="Genomic_DNA"/>
</dbReference>
<keyword evidence="3" id="KW-1185">Reference proteome</keyword>
<dbReference type="InterPro" id="IPR001810">
    <property type="entry name" value="F-box_dom"/>
</dbReference>
<accession>A0A1E5UU82</accession>
<dbReference type="SUPFAM" id="SSF81383">
    <property type="entry name" value="F-box domain"/>
    <property type="match status" value="1"/>
</dbReference>
<name>A0A1E5UU82_9POAL</name>
<dbReference type="SMART" id="SM00256">
    <property type="entry name" value="FBOX"/>
    <property type="match status" value="1"/>
</dbReference>
<evidence type="ECO:0000259" key="1">
    <source>
        <dbReference type="SMART" id="SM00256"/>
    </source>
</evidence>
<dbReference type="Gene3D" id="1.20.1280.50">
    <property type="match status" value="1"/>
</dbReference>